<dbReference type="EMBL" id="JAOZYT010000048">
    <property type="protein sequence ID" value="MCW0524240.1"/>
    <property type="molecule type" value="Genomic_DNA"/>
</dbReference>
<evidence type="ECO:0000259" key="3">
    <source>
        <dbReference type="Pfam" id="PF00535"/>
    </source>
</evidence>
<protein>
    <submittedName>
        <fullName evidence="4">Glycosyltransferase</fullName>
        <ecNumber evidence="4">2.4.-.-</ecNumber>
    </submittedName>
</protein>
<dbReference type="InterPro" id="IPR029044">
    <property type="entry name" value="Nucleotide-diphossugar_trans"/>
</dbReference>
<evidence type="ECO:0000256" key="1">
    <source>
        <dbReference type="ARBA" id="ARBA00022676"/>
    </source>
</evidence>
<dbReference type="AlphaFoldDB" id="A0AAP3AM38"/>
<evidence type="ECO:0000313" key="4">
    <source>
        <dbReference type="EMBL" id="MCW0524240.1"/>
    </source>
</evidence>
<gene>
    <name evidence="4" type="ORF">OKE68_07935</name>
</gene>
<dbReference type="Proteomes" id="UP001207440">
    <property type="component" value="Unassembled WGS sequence"/>
</dbReference>
<evidence type="ECO:0000313" key="5">
    <source>
        <dbReference type="Proteomes" id="UP001207440"/>
    </source>
</evidence>
<accession>A0AAP3AM38</accession>
<reference evidence="4" key="1">
    <citation type="submission" date="2022-10" db="EMBL/GenBank/DDBJ databases">
        <title>Sifting through the core-genome to identify putative cross-protective antigens against Riemerella anatipestifer.</title>
        <authorList>
            <person name="Zheng X."/>
            <person name="Zhang W."/>
        </authorList>
    </citation>
    <scope>NUCLEOTIDE SEQUENCE</scope>
    <source>
        <strain evidence="4">ZWRA178</strain>
    </source>
</reference>
<evidence type="ECO:0000256" key="2">
    <source>
        <dbReference type="ARBA" id="ARBA00022679"/>
    </source>
</evidence>
<dbReference type="RefSeq" id="WP_064970833.1">
    <property type="nucleotide sequence ID" value="NZ_CP029760.1"/>
</dbReference>
<organism evidence="4 5">
    <name type="scientific">Riemerella anatipestifer</name>
    <name type="common">Moraxella anatipestifer</name>
    <dbReference type="NCBI Taxonomy" id="34085"/>
    <lineage>
        <taxon>Bacteria</taxon>
        <taxon>Pseudomonadati</taxon>
        <taxon>Bacteroidota</taxon>
        <taxon>Flavobacteriia</taxon>
        <taxon>Flavobacteriales</taxon>
        <taxon>Weeksellaceae</taxon>
        <taxon>Riemerella</taxon>
    </lineage>
</organism>
<dbReference type="SUPFAM" id="SSF53448">
    <property type="entry name" value="Nucleotide-diphospho-sugar transferases"/>
    <property type="match status" value="1"/>
</dbReference>
<keyword evidence="1 4" id="KW-0328">Glycosyltransferase</keyword>
<comment type="caution">
    <text evidence="4">The sequence shown here is derived from an EMBL/GenBank/DDBJ whole genome shotgun (WGS) entry which is preliminary data.</text>
</comment>
<dbReference type="PANTHER" id="PTHR22916">
    <property type="entry name" value="GLYCOSYLTRANSFERASE"/>
    <property type="match status" value="1"/>
</dbReference>
<keyword evidence="2 4" id="KW-0808">Transferase</keyword>
<feature type="domain" description="Glycosyltransferase 2-like" evidence="3">
    <location>
        <begin position="12"/>
        <end position="187"/>
    </location>
</feature>
<dbReference type="CDD" id="cd00761">
    <property type="entry name" value="Glyco_tranf_GTA_type"/>
    <property type="match status" value="1"/>
</dbReference>
<proteinExistence type="predicted"/>
<dbReference type="PANTHER" id="PTHR22916:SF51">
    <property type="entry name" value="GLYCOSYLTRANSFERASE EPSH-RELATED"/>
    <property type="match status" value="1"/>
</dbReference>
<dbReference type="Pfam" id="PF00535">
    <property type="entry name" value="Glycos_transf_2"/>
    <property type="match status" value="1"/>
</dbReference>
<dbReference type="EC" id="2.4.-.-" evidence="4"/>
<dbReference type="InterPro" id="IPR001173">
    <property type="entry name" value="Glyco_trans_2-like"/>
</dbReference>
<sequence length="326" mass="38123">MDVGQGENPLISVIVPVYNAENYVEECLQSISNQTYRNIEIIVINDGSTDNSGVICDRYAMTDSRVRVIHKSNGGLSNTRNVGIENAKGIYFSFIDSDDIIHPQFLEILYNLIQKTKSSVSCCKYYMFSDYAEISGVFNATKLLKEETSFEVFTRDEFFATLYNKVYHVNNVITCNKLYSHSLFKELRFREKMVHEDEFLFNDLYGNRGLEFNVVYTHDEPLYFYRRVNNSITNTKMNLEKMLSLMQLYKEREVLFYYRGDSEMYVILQRRAIGIIKKMLQEDSARSLVQNLTINDYKQILTAPFLKVIERVKLVVLIFYKALLNK</sequence>
<dbReference type="GO" id="GO:0016758">
    <property type="term" value="F:hexosyltransferase activity"/>
    <property type="evidence" value="ECO:0007669"/>
    <property type="project" value="UniProtKB-ARBA"/>
</dbReference>
<name>A0AAP3AM38_RIEAN</name>
<dbReference type="Gene3D" id="3.90.550.10">
    <property type="entry name" value="Spore Coat Polysaccharide Biosynthesis Protein SpsA, Chain A"/>
    <property type="match status" value="1"/>
</dbReference>